<proteinExistence type="inferred from homology"/>
<dbReference type="Proteomes" id="UP000193498">
    <property type="component" value="Unassembled WGS sequence"/>
</dbReference>
<dbReference type="EC" id="3.2.1.24" evidence="3"/>
<dbReference type="GO" id="GO:0009313">
    <property type="term" value="P:oligosaccharide catabolic process"/>
    <property type="evidence" value="ECO:0007669"/>
    <property type="project" value="TreeGrafter"/>
</dbReference>
<dbReference type="InterPro" id="IPR037094">
    <property type="entry name" value="Glyco_hydro_38_cen_sf"/>
</dbReference>
<dbReference type="STRING" id="1314790.A0A1Y1XLF1"/>
<dbReference type="InterPro" id="IPR054723">
    <property type="entry name" value="Ams1-like_N"/>
</dbReference>
<evidence type="ECO:0000256" key="3">
    <source>
        <dbReference type="ARBA" id="ARBA00012752"/>
    </source>
</evidence>
<dbReference type="SUPFAM" id="SSF74650">
    <property type="entry name" value="Galactose mutarotase-like"/>
    <property type="match status" value="1"/>
</dbReference>
<dbReference type="FunFam" id="2.70.98.30:FF:000001">
    <property type="entry name" value="alpha-mannosidase 2C1 isoform X2"/>
    <property type="match status" value="1"/>
</dbReference>
<dbReference type="Gene3D" id="1.20.1270.50">
    <property type="entry name" value="Glycoside hydrolase family 38, central domain"/>
    <property type="match status" value="1"/>
</dbReference>
<keyword evidence="5" id="KW-0378">Hydrolase</keyword>
<dbReference type="InterPro" id="IPR015341">
    <property type="entry name" value="Glyco_hydro_38_cen"/>
</dbReference>
<dbReference type="InterPro" id="IPR041147">
    <property type="entry name" value="GH38_C"/>
</dbReference>
<evidence type="ECO:0000256" key="7">
    <source>
        <dbReference type="ARBA" id="ARBA00054985"/>
    </source>
</evidence>
<organism evidence="10 11">
    <name type="scientific">Basidiobolus meristosporus CBS 931.73</name>
    <dbReference type="NCBI Taxonomy" id="1314790"/>
    <lineage>
        <taxon>Eukaryota</taxon>
        <taxon>Fungi</taxon>
        <taxon>Fungi incertae sedis</taxon>
        <taxon>Zoopagomycota</taxon>
        <taxon>Entomophthoromycotina</taxon>
        <taxon>Basidiobolomycetes</taxon>
        <taxon>Basidiobolales</taxon>
        <taxon>Basidiobolaceae</taxon>
        <taxon>Basidiobolus</taxon>
    </lineage>
</organism>
<comment type="catalytic activity">
    <reaction evidence="1">
        <text>Hydrolysis of terminal, non-reducing alpha-D-mannose residues in alpha-D-mannosides.</text>
        <dbReference type="EC" id="3.2.1.24"/>
    </reaction>
</comment>
<dbReference type="PANTHER" id="PTHR46017">
    <property type="entry name" value="ALPHA-MANNOSIDASE 2C1"/>
    <property type="match status" value="1"/>
</dbReference>
<name>A0A1Y1XLF1_9FUNG</name>
<accession>A0A1Y1XLF1</accession>
<dbReference type="GO" id="GO:0006013">
    <property type="term" value="P:mannose metabolic process"/>
    <property type="evidence" value="ECO:0007669"/>
    <property type="project" value="InterPro"/>
</dbReference>
<dbReference type="Pfam" id="PF22907">
    <property type="entry name" value="Ams1-like_1st"/>
    <property type="match status" value="1"/>
</dbReference>
<dbReference type="FunFam" id="1.20.1270.50:FF:000004">
    <property type="entry name" value="alpha-mannosidase 2C1 isoform X1"/>
    <property type="match status" value="1"/>
</dbReference>
<dbReference type="InterPro" id="IPR027291">
    <property type="entry name" value="Glyco_hydro_38_N_sf"/>
</dbReference>
<dbReference type="Pfam" id="PF09261">
    <property type="entry name" value="Alpha-mann_mid"/>
    <property type="match status" value="1"/>
</dbReference>
<evidence type="ECO:0000313" key="11">
    <source>
        <dbReference type="Proteomes" id="UP000193498"/>
    </source>
</evidence>
<dbReference type="Pfam" id="PF01074">
    <property type="entry name" value="Glyco_hydro_38N"/>
    <property type="match status" value="1"/>
</dbReference>
<comment type="caution">
    <text evidence="10">The sequence shown here is derived from an EMBL/GenBank/DDBJ whole genome shotgun (WGS) entry which is preliminary data.</text>
</comment>
<dbReference type="InParanoid" id="A0A1Y1XLF1"/>
<dbReference type="InterPro" id="IPR011013">
    <property type="entry name" value="Gal_mutarotase_sf_dom"/>
</dbReference>
<dbReference type="InterPro" id="IPR011330">
    <property type="entry name" value="Glyco_hydro/deAcase_b/a-brl"/>
</dbReference>
<dbReference type="InterPro" id="IPR011682">
    <property type="entry name" value="Glyco_hydro_38_C"/>
</dbReference>
<evidence type="ECO:0000313" key="10">
    <source>
        <dbReference type="EMBL" id="ORX86316.1"/>
    </source>
</evidence>
<dbReference type="Gene3D" id="2.60.40.2220">
    <property type="match status" value="1"/>
</dbReference>
<dbReference type="GO" id="GO:0004559">
    <property type="term" value="F:alpha-mannosidase activity"/>
    <property type="evidence" value="ECO:0007669"/>
    <property type="project" value="UniProtKB-EC"/>
</dbReference>
<dbReference type="InterPro" id="IPR000602">
    <property type="entry name" value="Glyco_hydro_38_N"/>
</dbReference>
<dbReference type="SUPFAM" id="SSF88713">
    <property type="entry name" value="Glycoside hydrolase/deacetylase"/>
    <property type="match status" value="1"/>
</dbReference>
<protein>
    <recommendedName>
        <fullName evidence="8">Alpha-mannosidase</fullName>
        <ecNumber evidence="3">3.2.1.24</ecNumber>
    </recommendedName>
</protein>
<dbReference type="Gene3D" id="3.20.110.10">
    <property type="entry name" value="Glycoside hydrolase 38, N terminal domain"/>
    <property type="match status" value="1"/>
</dbReference>
<dbReference type="PANTHER" id="PTHR46017:SF1">
    <property type="entry name" value="ALPHA-MANNOSIDASE 2C1"/>
    <property type="match status" value="1"/>
</dbReference>
<dbReference type="FunFam" id="3.20.110.10:FF:000002">
    <property type="entry name" value="alpha-mannosidase 2C1 isoform X1"/>
    <property type="match status" value="1"/>
</dbReference>
<dbReference type="Pfam" id="PF07748">
    <property type="entry name" value="Glyco_hydro_38C"/>
    <property type="match status" value="1"/>
</dbReference>
<dbReference type="SMART" id="SM00872">
    <property type="entry name" value="Alpha-mann_mid"/>
    <property type="match status" value="1"/>
</dbReference>
<evidence type="ECO:0000256" key="1">
    <source>
        <dbReference type="ARBA" id="ARBA00000365"/>
    </source>
</evidence>
<gene>
    <name evidence="10" type="ORF">K493DRAFT_269045</name>
</gene>
<evidence type="ECO:0000259" key="9">
    <source>
        <dbReference type="SMART" id="SM00872"/>
    </source>
</evidence>
<dbReference type="SUPFAM" id="SSF88688">
    <property type="entry name" value="Families 57/38 glycoside transferase middle domain"/>
    <property type="match status" value="1"/>
</dbReference>
<dbReference type="EMBL" id="MCFE01000573">
    <property type="protein sequence ID" value="ORX86316.1"/>
    <property type="molecule type" value="Genomic_DNA"/>
</dbReference>
<dbReference type="OrthoDB" id="10261055at2759"/>
<dbReference type="GO" id="GO:0000329">
    <property type="term" value="C:fungal-type vacuole membrane"/>
    <property type="evidence" value="ECO:0007669"/>
    <property type="project" value="TreeGrafter"/>
</dbReference>
<dbReference type="AlphaFoldDB" id="A0A1Y1XLF1"/>
<keyword evidence="6" id="KW-0326">Glycosidase</keyword>
<reference evidence="10 11" key="1">
    <citation type="submission" date="2016-07" db="EMBL/GenBank/DDBJ databases">
        <title>Pervasive Adenine N6-methylation of Active Genes in Fungi.</title>
        <authorList>
            <consortium name="DOE Joint Genome Institute"/>
            <person name="Mondo S.J."/>
            <person name="Dannebaum R.O."/>
            <person name="Kuo R.C."/>
            <person name="Labutti K."/>
            <person name="Haridas S."/>
            <person name="Kuo A."/>
            <person name="Salamov A."/>
            <person name="Ahrendt S.R."/>
            <person name="Lipzen A."/>
            <person name="Sullivan W."/>
            <person name="Andreopoulos W.B."/>
            <person name="Clum A."/>
            <person name="Lindquist E."/>
            <person name="Daum C."/>
            <person name="Ramamoorthy G.K."/>
            <person name="Gryganskyi A."/>
            <person name="Culley D."/>
            <person name="Magnuson J.K."/>
            <person name="James T.Y."/>
            <person name="O'Malley M.A."/>
            <person name="Stajich J.E."/>
            <person name="Spatafora J.W."/>
            <person name="Visel A."/>
            <person name="Grigoriev I.V."/>
        </authorList>
    </citation>
    <scope>NUCLEOTIDE SEQUENCE [LARGE SCALE GENOMIC DNA]</scope>
    <source>
        <strain evidence="10 11">CBS 931.73</strain>
    </source>
</reference>
<sequence>MLKYRDITVQRLDRFTSRDQWKDVNLHAQLYPKVAGGEEYVKLEVFSVPELRRIPFEEAAKGAFDKAEVNQQFGPSWSTHWFRIQVKIPSEWKGEKVEFHWDGNGEGLVWTKHGVPVHGLTGGTGGDRRVEYVLAEEAQGGEEMEFYIEHACNGMFGNGDGISAPDPNRTYRLTTAHLVTVNETAIQLLYDFQVIRAIAKELPKESNQGAKALYTANEIVNAFRREDVESMKRCREIAKEFFKSRNGTSQHRITAVGHCHIDTAWLWPYDETKRKVARSWSTQLRLMEKYPEFTFVCSQAQQYEWLAHYYPELFKQVQEKAKSGQFLPIGGTWVEMDCNVPSGEALCRQFLFGQRFFEKHFGHRCKIFWLPDTFGYSAQLPQIVLQSGLKYFFTQKLSWNNINKFPNTSFYWKGLDGSKVVTHMAPSETYNAQAEVSELLNSVKNNRDLPYTNESLLVFGNGDGGGGPLPAMIERLRRMEDIDGLPKVTMGSANDFYDRLATESRDMVTWKGELYFELHRGTYTSHAKIKKNNRTCELLLREIEMFACMNLLRKNNYQYPQEKLSNLWKSVLLNQFHDVLPGSSIELVYIDARKIYQDVIVEASKLRQEALDALCKEGNEAQNELMVFNSLAWDRTEVLAVEKLTGTQVTGQSSKEGGFNYILAKSVPGASIHPIEVTEVTDPVSITTTSDGSYVMHNKNIAATIDNEGRLISLIDVALDRELVPEGSYGNVFKIFDDCPLYWDAWDVEIYHLEKWDYAGKGEVKLLEEGPIRGVLEVKYQLTPRSTCIQRIILDASSSRLDFECEVEWNENRQFLKVEFPFDISSDFATYETQFGVIQRPTHTNTSWDMAKFEVCGHKFADLSEYGYGVALLNDSKYGYAVHENIMRLSLIRAPKAPDAHCDIGHHEFRYAVYPHRGSFLESDVVRQGYNFNVPLIAKLAATNGIQETSPRAPSCFFTLSNADNVVLDTVKKAEDSDAIVLRFYEAYGGHATLRVNSSLSVRRATSCNILEEEGEELEWNDGLELKFTAFQLRTVKLELN</sequence>
<evidence type="ECO:0000256" key="6">
    <source>
        <dbReference type="ARBA" id="ARBA00023295"/>
    </source>
</evidence>
<dbReference type="Pfam" id="PF17677">
    <property type="entry name" value="Glyco_hydro38C2"/>
    <property type="match status" value="1"/>
</dbReference>
<evidence type="ECO:0000256" key="4">
    <source>
        <dbReference type="ARBA" id="ARBA00022723"/>
    </source>
</evidence>
<evidence type="ECO:0000256" key="8">
    <source>
        <dbReference type="ARBA" id="ARBA00071615"/>
    </source>
</evidence>
<keyword evidence="4" id="KW-0479">Metal-binding</keyword>
<comment type="function">
    <text evidence="7">Degrades free oligosaccharides in the vacuole.</text>
</comment>
<dbReference type="GO" id="GO:0046872">
    <property type="term" value="F:metal ion binding"/>
    <property type="evidence" value="ECO:0007669"/>
    <property type="project" value="UniProtKB-KW"/>
</dbReference>
<feature type="domain" description="Glycoside hydrolase family 38 central" evidence="9">
    <location>
        <begin position="517"/>
        <end position="596"/>
    </location>
</feature>
<dbReference type="Gene3D" id="2.70.98.30">
    <property type="entry name" value="Golgi alpha-mannosidase II, domain 4"/>
    <property type="match status" value="1"/>
</dbReference>
<dbReference type="FunCoup" id="A0A1Y1XLF1">
    <property type="interactions" value="112"/>
</dbReference>
<comment type="similarity">
    <text evidence="2">Belongs to the glycosyl hydrolase 38 family.</text>
</comment>
<dbReference type="InterPro" id="IPR028995">
    <property type="entry name" value="Glyco_hydro_57/38_cen_sf"/>
</dbReference>
<dbReference type="GO" id="GO:0030246">
    <property type="term" value="F:carbohydrate binding"/>
    <property type="evidence" value="ECO:0007669"/>
    <property type="project" value="InterPro"/>
</dbReference>
<evidence type="ECO:0000256" key="5">
    <source>
        <dbReference type="ARBA" id="ARBA00022801"/>
    </source>
</evidence>
<evidence type="ECO:0000256" key="2">
    <source>
        <dbReference type="ARBA" id="ARBA00009792"/>
    </source>
</evidence>
<keyword evidence="11" id="KW-1185">Reference proteome</keyword>